<name>A0A9R1XBJ1_LACSA</name>
<dbReference type="EMBL" id="NBSK02000006">
    <property type="protein sequence ID" value="KAJ0202412.1"/>
    <property type="molecule type" value="Genomic_DNA"/>
</dbReference>
<protein>
    <recommendedName>
        <fullName evidence="1">At2g35280-like TPR domain-containing protein</fullName>
    </recommendedName>
</protein>
<reference evidence="2 3" key="1">
    <citation type="journal article" date="2017" name="Nat. Commun.">
        <title>Genome assembly with in vitro proximity ligation data and whole-genome triplication in lettuce.</title>
        <authorList>
            <person name="Reyes-Chin-Wo S."/>
            <person name="Wang Z."/>
            <person name="Yang X."/>
            <person name="Kozik A."/>
            <person name="Arikit S."/>
            <person name="Song C."/>
            <person name="Xia L."/>
            <person name="Froenicke L."/>
            <person name="Lavelle D.O."/>
            <person name="Truco M.J."/>
            <person name="Xia R."/>
            <person name="Zhu S."/>
            <person name="Xu C."/>
            <person name="Xu H."/>
            <person name="Xu X."/>
            <person name="Cox K."/>
            <person name="Korf I."/>
            <person name="Meyers B.C."/>
            <person name="Michelmore R.W."/>
        </authorList>
    </citation>
    <scope>NUCLEOTIDE SEQUENCE [LARGE SCALE GENOMIC DNA]</scope>
    <source>
        <strain evidence="3">cv. Salinas</strain>
        <tissue evidence="2">Seedlings</tissue>
    </source>
</reference>
<comment type="caution">
    <text evidence="2">The sequence shown here is derived from an EMBL/GenBank/DDBJ whole genome shotgun (WGS) entry which is preliminary data.</text>
</comment>
<dbReference type="Pfam" id="PF23310">
    <property type="entry name" value="TPR_27"/>
    <property type="match status" value="1"/>
</dbReference>
<evidence type="ECO:0000313" key="3">
    <source>
        <dbReference type="Proteomes" id="UP000235145"/>
    </source>
</evidence>
<sequence length="176" mass="20467">MLTILRIFCQLKKFALTKSINDAYSCIHVNAIKARLDISIQNHEEKKTRIEATNFIHNDVVYKYLDDKIKLEKQESTSFRRHDASDAIMSFQFFRPFQTSAIFPKIKLPTIKENPKIVNRESLSKLVFPNVSETAYKNVNVMYRQGVEECFCNINFDLGMSLLHDAGYKDHLEAII</sequence>
<dbReference type="AlphaFoldDB" id="A0A9R1XBJ1"/>
<proteinExistence type="predicted"/>
<dbReference type="Proteomes" id="UP000235145">
    <property type="component" value="Unassembled WGS sequence"/>
</dbReference>
<gene>
    <name evidence="2" type="ORF">LSAT_V11C600332130</name>
</gene>
<organism evidence="2 3">
    <name type="scientific">Lactuca sativa</name>
    <name type="common">Garden lettuce</name>
    <dbReference type="NCBI Taxonomy" id="4236"/>
    <lineage>
        <taxon>Eukaryota</taxon>
        <taxon>Viridiplantae</taxon>
        <taxon>Streptophyta</taxon>
        <taxon>Embryophyta</taxon>
        <taxon>Tracheophyta</taxon>
        <taxon>Spermatophyta</taxon>
        <taxon>Magnoliopsida</taxon>
        <taxon>eudicotyledons</taxon>
        <taxon>Gunneridae</taxon>
        <taxon>Pentapetalae</taxon>
        <taxon>asterids</taxon>
        <taxon>campanulids</taxon>
        <taxon>Asterales</taxon>
        <taxon>Asteraceae</taxon>
        <taxon>Cichorioideae</taxon>
        <taxon>Cichorieae</taxon>
        <taxon>Lactucinae</taxon>
        <taxon>Lactuca</taxon>
    </lineage>
</organism>
<accession>A0A9R1XBJ1</accession>
<evidence type="ECO:0000259" key="1">
    <source>
        <dbReference type="Pfam" id="PF23310"/>
    </source>
</evidence>
<dbReference type="InterPro" id="IPR057136">
    <property type="entry name" value="At2g35280_TPR_dom"/>
</dbReference>
<evidence type="ECO:0000313" key="2">
    <source>
        <dbReference type="EMBL" id="KAJ0202412.1"/>
    </source>
</evidence>
<feature type="domain" description="At2g35280-like TPR" evidence="1">
    <location>
        <begin position="136"/>
        <end position="175"/>
    </location>
</feature>
<keyword evidence="3" id="KW-1185">Reference proteome</keyword>